<evidence type="ECO:0000256" key="1">
    <source>
        <dbReference type="SAM" id="SignalP"/>
    </source>
</evidence>
<name>A0A1D8AZH5_9BACT</name>
<accession>A0A1D8AZH5</accession>
<protein>
    <recommendedName>
        <fullName evidence="4">LTXXQ motif protein</fullName>
    </recommendedName>
</protein>
<dbReference type="RefSeq" id="WP_069963338.1">
    <property type="nucleotide sequence ID" value="NZ_CP016094.1"/>
</dbReference>
<dbReference type="EMBL" id="CP016094">
    <property type="protein sequence ID" value="AOS46264.1"/>
    <property type="molecule type" value="Genomic_DNA"/>
</dbReference>
<organism evidence="2 3">
    <name type="scientific">Lacunisphaera limnophila</name>
    <dbReference type="NCBI Taxonomy" id="1838286"/>
    <lineage>
        <taxon>Bacteria</taxon>
        <taxon>Pseudomonadati</taxon>
        <taxon>Verrucomicrobiota</taxon>
        <taxon>Opitutia</taxon>
        <taxon>Opitutales</taxon>
        <taxon>Opitutaceae</taxon>
        <taxon>Lacunisphaera</taxon>
    </lineage>
</organism>
<feature type="chain" id="PRO_5009105414" description="LTXXQ motif protein" evidence="1">
    <location>
        <begin position="25"/>
        <end position="162"/>
    </location>
</feature>
<keyword evidence="1" id="KW-0732">Signal</keyword>
<reference evidence="2 3" key="1">
    <citation type="submission" date="2016-06" db="EMBL/GenBank/DDBJ databases">
        <title>Three novel species with peptidoglycan cell walls form the new genus Lacunisphaera gen. nov. in the family Opitutaceae of the verrucomicrobial subdivision 4.</title>
        <authorList>
            <person name="Rast P."/>
            <person name="Gloeckner I."/>
            <person name="Jogler M."/>
            <person name="Boedeker C."/>
            <person name="Jeske O."/>
            <person name="Wiegand S."/>
            <person name="Reinhardt R."/>
            <person name="Schumann P."/>
            <person name="Rohde M."/>
            <person name="Spring S."/>
            <person name="Gloeckner F.O."/>
            <person name="Jogler C."/>
        </authorList>
    </citation>
    <scope>NUCLEOTIDE SEQUENCE [LARGE SCALE GENOMIC DNA]</scope>
    <source>
        <strain evidence="2 3">IG16b</strain>
    </source>
</reference>
<proteinExistence type="predicted"/>
<evidence type="ECO:0000313" key="2">
    <source>
        <dbReference type="EMBL" id="AOS46264.1"/>
    </source>
</evidence>
<keyword evidence="3" id="KW-1185">Reference proteome</keyword>
<gene>
    <name evidence="2" type="ORF">Verru16b_03364</name>
</gene>
<sequence length="162" mass="17723">MPAHPRFLLSCLCAIALPALLAAAEPTPAPPAEPKPAVAPAADQPLVLPKLEVTAQRTKQIDKDLKRLDKMINRERKKVKATDLDKALNNEKVSSAAAIFGGNSATHLSAVAASRVMLMEQERMVLEAMKRPATLEERAMMDAEIEQLRLTRRNLDDPAAQR</sequence>
<evidence type="ECO:0000313" key="3">
    <source>
        <dbReference type="Proteomes" id="UP000095228"/>
    </source>
</evidence>
<dbReference type="OrthoDB" id="196572at2"/>
<dbReference type="AlphaFoldDB" id="A0A1D8AZH5"/>
<dbReference type="KEGG" id="obg:Verru16b_03364"/>
<feature type="signal peptide" evidence="1">
    <location>
        <begin position="1"/>
        <end position="24"/>
    </location>
</feature>
<evidence type="ECO:0008006" key="4">
    <source>
        <dbReference type="Google" id="ProtNLM"/>
    </source>
</evidence>
<dbReference type="Proteomes" id="UP000095228">
    <property type="component" value="Chromosome"/>
</dbReference>